<dbReference type="OrthoDB" id="74178at2759"/>
<keyword evidence="8" id="KW-1185">Reference proteome</keyword>
<feature type="compositionally biased region" description="Basic and acidic residues" evidence="5">
    <location>
        <begin position="203"/>
        <end position="214"/>
    </location>
</feature>
<keyword evidence="2" id="KW-0333">Golgi apparatus</keyword>
<dbReference type="InterPro" id="IPR022091">
    <property type="entry name" value="TMF_TATA-bd"/>
</dbReference>
<dbReference type="GO" id="GO:0005783">
    <property type="term" value="C:endoplasmic reticulum"/>
    <property type="evidence" value="ECO:0007669"/>
    <property type="project" value="TreeGrafter"/>
</dbReference>
<protein>
    <recommendedName>
        <fullName evidence="6">TATA element modulatory factor 1 TATA binding domain-containing protein</fullName>
    </recommendedName>
</protein>
<reference evidence="7" key="1">
    <citation type="submission" date="2016-04" db="EMBL/GenBank/DDBJ databases">
        <authorList>
            <person name="Evans L.H."/>
            <person name="Alamgir A."/>
            <person name="Owens N."/>
            <person name="Weber N.D."/>
            <person name="Virtaneva K."/>
            <person name="Barbian K."/>
            <person name="Babar A."/>
            <person name="Rosenke K."/>
        </authorList>
    </citation>
    <scope>NUCLEOTIDE SEQUENCE [LARGE SCALE GENOMIC DNA]</scope>
    <source>
        <strain evidence="7">CBS 101.48</strain>
    </source>
</reference>
<dbReference type="InterPro" id="IPR052602">
    <property type="entry name" value="Growth_transcription_reg"/>
</dbReference>
<feature type="compositionally biased region" description="Low complexity" evidence="5">
    <location>
        <begin position="120"/>
        <end position="135"/>
    </location>
</feature>
<feature type="coiled-coil region" evidence="4">
    <location>
        <begin position="917"/>
        <end position="989"/>
    </location>
</feature>
<feature type="compositionally biased region" description="Low complexity" evidence="5">
    <location>
        <begin position="67"/>
        <end position="97"/>
    </location>
</feature>
<dbReference type="OMA" id="EEMHGYI"/>
<feature type="compositionally biased region" description="Polar residues" evidence="5">
    <location>
        <begin position="29"/>
        <end position="38"/>
    </location>
</feature>
<comment type="subcellular location">
    <subcellularLocation>
        <location evidence="1">Golgi apparatus</location>
    </subcellularLocation>
</comment>
<feature type="coiled-coil region" evidence="4">
    <location>
        <begin position="622"/>
        <end position="649"/>
    </location>
</feature>
<sequence>MSFFSGNNQWGGLLKQAISNVETTFDTLLEQPETSRNNAQDEETETYMDPISGMVTTVPKKKKKVQDSTTTTESSTTGSRPSTPKATPASPASPASPLQRQQSDLSARLAAVMNEKKARSSTSSRPTSIHSNSSIEPPLATPQQSSVTGPENSEKAKHHSTDASATKVEDTNSEVKAAPLDSKNDKDNDDPDDSTKSNGIMDAGKDTNIDKDGIADSSSSPLDQNDLKLDPDTNVLDTSPILDAAEDNKDDKSLDSAKDLSNSKESAVATTAHDPPLIERQEPATDTSVSKDGDDESINDDSVSTTDPITATSATGSDGGGDNNDDDDVNDNVTALNSTDITSVDSSNTITEGTSTTAAPASVSDIPDDHDGKSTTISTPSSSDDKDRILAQREQQLFQAMETIAKLHDQIHGLQQDGDTATSQIKSLQNRLQEVSTSQISSRNGKKLEQTIQDLNKQLVSKEEQIQGLLKEGEKLSKNELKQANTIKRLRVEKQEQDKSLADTQKRLDKSNADLNDLTAKSKRSGESEKRAQESVKMLTEMTERQTKHINKLETDLIHLKEQYQQSQAELTSTLENLDKERDKAKVESEQVHAAALEKEVAANGRLHKELTTTKETAQALESKLRTEIRDLQIALQALETQAGQREDNLRREVADIQNQLQRRDAHLDEVAGNVEEATTPLLRQIEELQTQHSLAIKNRDQAEQRMNEQLHQVEAKYKRASSELTAVQTELQGLRVDLADKQQHLEEVLKEKHLLSTQLEDLSNTAKALQDKLDKQQLELDEQNAQSSKITEDIKKQYQKLMRERLQEEKKQWDAKHQQQYHHRQQTHQPKLQQQYQEQQQIADSKQSTLPPNSPPSFAAEDSSPSSSSSGKGDDHSPIIKRPEIRSPSTSTRSSVDSGYTNTFNHSSQVPPTIAIDRLQTTIRQMENQLDFYQTQLQSATQSRDEISEELMAMALEMDKLRDDCKKMQALESENADINRRYQASLELLGERTEQVEELRADIADVKDMYRTQIVEMVQKIDQLSSQKST</sequence>
<feature type="region of interest" description="Disordered" evidence="5">
    <location>
        <begin position="29"/>
        <end position="387"/>
    </location>
</feature>
<dbReference type="STRING" id="4829.A0A163J5D8"/>
<proteinExistence type="predicted"/>
<feature type="compositionally biased region" description="Polar residues" evidence="5">
    <location>
        <begin position="141"/>
        <end position="151"/>
    </location>
</feature>
<feature type="compositionally biased region" description="Basic and acidic residues" evidence="5">
    <location>
        <begin position="809"/>
        <end position="818"/>
    </location>
</feature>
<feature type="compositionally biased region" description="Basic and acidic residues" evidence="5">
    <location>
        <begin position="490"/>
        <end position="512"/>
    </location>
</feature>
<feature type="compositionally biased region" description="Polar residues" evidence="5">
    <location>
        <begin position="897"/>
        <end position="912"/>
    </location>
</feature>
<dbReference type="InterPro" id="IPR022092">
    <property type="entry name" value="TMF_DNA-bd"/>
</dbReference>
<dbReference type="AlphaFoldDB" id="A0A163J5D8"/>
<dbReference type="PANTHER" id="PTHR46515:SF1">
    <property type="entry name" value="TATA ELEMENT MODULATORY FACTOR"/>
    <property type="match status" value="1"/>
</dbReference>
<feature type="region of interest" description="Disordered" evidence="5">
    <location>
        <begin position="471"/>
        <end position="533"/>
    </location>
</feature>
<evidence type="ECO:0000259" key="6">
    <source>
        <dbReference type="Pfam" id="PF12325"/>
    </source>
</evidence>
<feature type="compositionally biased region" description="Basic and acidic residues" evidence="5">
    <location>
        <begin position="471"/>
        <end position="481"/>
    </location>
</feature>
<feature type="coiled-coil region" evidence="4">
    <location>
        <begin position="550"/>
        <end position="595"/>
    </location>
</feature>
<organism evidence="7">
    <name type="scientific">Absidia glauca</name>
    <name type="common">Pin mould</name>
    <dbReference type="NCBI Taxonomy" id="4829"/>
    <lineage>
        <taxon>Eukaryota</taxon>
        <taxon>Fungi</taxon>
        <taxon>Fungi incertae sedis</taxon>
        <taxon>Mucoromycota</taxon>
        <taxon>Mucoromycotina</taxon>
        <taxon>Mucoromycetes</taxon>
        <taxon>Mucorales</taxon>
        <taxon>Cunninghamellaceae</taxon>
        <taxon>Absidia</taxon>
    </lineage>
</organism>
<feature type="compositionally biased region" description="Low complexity" evidence="5">
    <location>
        <begin position="828"/>
        <end position="842"/>
    </location>
</feature>
<feature type="compositionally biased region" description="Low complexity" evidence="5">
    <location>
        <begin position="857"/>
        <end position="872"/>
    </location>
</feature>
<dbReference type="Pfam" id="PF12325">
    <property type="entry name" value="TMF_TATA_bd"/>
    <property type="match status" value="1"/>
</dbReference>
<evidence type="ECO:0000256" key="4">
    <source>
        <dbReference type="SAM" id="Coils"/>
    </source>
</evidence>
<feature type="compositionally biased region" description="Polar residues" evidence="5">
    <location>
        <begin position="300"/>
        <end position="309"/>
    </location>
</feature>
<evidence type="ECO:0000256" key="5">
    <source>
        <dbReference type="SAM" id="MobiDB-lite"/>
    </source>
</evidence>
<gene>
    <name evidence="7" type="primary">ABSGL_02734.1 scaffold 3684</name>
</gene>
<dbReference type="Proteomes" id="UP000078561">
    <property type="component" value="Unassembled WGS sequence"/>
</dbReference>
<evidence type="ECO:0000313" key="7">
    <source>
        <dbReference type="EMBL" id="SAL97263.1"/>
    </source>
</evidence>
<feature type="compositionally biased region" description="Basic and acidic residues" evidence="5">
    <location>
        <begin position="152"/>
        <end position="161"/>
    </location>
</feature>
<feature type="compositionally biased region" description="Basic and acidic residues" evidence="5">
    <location>
        <begin position="524"/>
        <end position="533"/>
    </location>
</feature>
<feature type="compositionally biased region" description="Polar residues" evidence="5">
    <location>
        <begin position="843"/>
        <end position="852"/>
    </location>
</feature>
<evidence type="ECO:0000256" key="2">
    <source>
        <dbReference type="ARBA" id="ARBA00023034"/>
    </source>
</evidence>
<accession>A0A163J5D8</accession>
<feature type="compositionally biased region" description="Basic and acidic residues" evidence="5">
    <location>
        <begin position="246"/>
        <end position="262"/>
    </location>
</feature>
<dbReference type="EMBL" id="LT551602">
    <property type="protein sequence ID" value="SAL97263.1"/>
    <property type="molecule type" value="Genomic_DNA"/>
</dbReference>
<dbReference type="InParanoid" id="A0A163J5D8"/>
<feature type="domain" description="TATA element modulatory factor 1 TATA binding" evidence="6">
    <location>
        <begin position="908"/>
        <end position="1018"/>
    </location>
</feature>
<feature type="compositionally biased region" description="Polar residues" evidence="5">
    <location>
        <begin position="335"/>
        <end position="359"/>
    </location>
</feature>
<keyword evidence="3 4" id="KW-0175">Coiled coil</keyword>
<evidence type="ECO:0000256" key="3">
    <source>
        <dbReference type="ARBA" id="ARBA00023054"/>
    </source>
</evidence>
<evidence type="ECO:0000256" key="1">
    <source>
        <dbReference type="ARBA" id="ARBA00004555"/>
    </source>
</evidence>
<evidence type="ECO:0000313" key="8">
    <source>
        <dbReference type="Proteomes" id="UP000078561"/>
    </source>
</evidence>
<name>A0A163J5D8_ABSGL</name>
<dbReference type="PANTHER" id="PTHR46515">
    <property type="entry name" value="TATA ELEMENT MODULATORY FACTOR TMF1"/>
    <property type="match status" value="1"/>
</dbReference>
<dbReference type="Pfam" id="PF12329">
    <property type="entry name" value="TMF_DNA_bd"/>
    <property type="match status" value="1"/>
</dbReference>
<dbReference type="GO" id="GO:0005794">
    <property type="term" value="C:Golgi apparatus"/>
    <property type="evidence" value="ECO:0007669"/>
    <property type="project" value="UniProtKB-SubCell"/>
</dbReference>
<feature type="compositionally biased region" description="Basic and acidic residues" evidence="5">
    <location>
        <begin position="873"/>
        <end position="886"/>
    </location>
</feature>
<feature type="region of interest" description="Disordered" evidence="5">
    <location>
        <begin position="809"/>
        <end position="913"/>
    </location>
</feature>
<feature type="compositionally biased region" description="Low complexity" evidence="5">
    <location>
        <begin position="887"/>
        <end position="896"/>
    </location>
</feature>